<accession>A0A1G8D718</accession>
<organism evidence="1 2">
    <name type="scientific">Pedobacter terrae</name>
    <dbReference type="NCBI Taxonomy" id="405671"/>
    <lineage>
        <taxon>Bacteria</taxon>
        <taxon>Pseudomonadati</taxon>
        <taxon>Bacteroidota</taxon>
        <taxon>Sphingobacteriia</taxon>
        <taxon>Sphingobacteriales</taxon>
        <taxon>Sphingobacteriaceae</taxon>
        <taxon>Pedobacter</taxon>
    </lineage>
</organism>
<reference evidence="2" key="1">
    <citation type="submission" date="2016-10" db="EMBL/GenBank/DDBJ databases">
        <authorList>
            <person name="Varghese N."/>
            <person name="Submissions S."/>
        </authorList>
    </citation>
    <scope>NUCLEOTIDE SEQUENCE [LARGE SCALE GENOMIC DNA]</scope>
    <source>
        <strain evidence="2">DSM 17933</strain>
    </source>
</reference>
<proteinExistence type="predicted"/>
<name>A0A1G8D718_9SPHI</name>
<dbReference type="EMBL" id="FNCH01000028">
    <property type="protein sequence ID" value="SDH53070.1"/>
    <property type="molecule type" value="Genomic_DNA"/>
</dbReference>
<sequence>MNTISKIQEAEADNTFIPLLSVLGVGLAVQRLFFNSLHFDHAGRLVFNYYANNDLKETELFGFKTVKHACTNGLWLAGDQHKPTNVFLFFSAMEAIAFAHLNNSKFNGFGRCLFVALGVRPSKQQIDLLRKQYKDCKFHAVFTNDIIGKVCDCKASLWLTNKDCSFALADDIVTITAVTDKEFPKKISIGRSQFSYFSFHRQFGKRSNIKTHKPNGKNHLSFLGYLAHKNGF</sequence>
<protein>
    <submittedName>
        <fullName evidence="1">Uncharacterized protein</fullName>
    </submittedName>
</protein>
<dbReference type="Proteomes" id="UP000199643">
    <property type="component" value="Unassembled WGS sequence"/>
</dbReference>
<gene>
    <name evidence="1" type="ORF">SAMN05421827_12817</name>
</gene>
<evidence type="ECO:0000313" key="2">
    <source>
        <dbReference type="Proteomes" id="UP000199643"/>
    </source>
</evidence>
<evidence type="ECO:0000313" key="1">
    <source>
        <dbReference type="EMBL" id="SDH53070.1"/>
    </source>
</evidence>
<dbReference type="AlphaFoldDB" id="A0A1G8D718"/>
<keyword evidence="2" id="KW-1185">Reference proteome</keyword>
<dbReference type="STRING" id="405671.SAMN05421827_12817"/>